<organism evidence="2 3">
    <name type="scientific">Salisediminibacterium halotolerans</name>
    <dbReference type="NCBI Taxonomy" id="517425"/>
    <lineage>
        <taxon>Bacteria</taxon>
        <taxon>Bacillati</taxon>
        <taxon>Bacillota</taxon>
        <taxon>Bacilli</taxon>
        <taxon>Bacillales</taxon>
        <taxon>Bacillaceae</taxon>
        <taxon>Salisediminibacterium</taxon>
    </lineage>
</organism>
<dbReference type="Pfam" id="PF13789">
    <property type="entry name" value="DUF4181"/>
    <property type="match status" value="1"/>
</dbReference>
<feature type="transmembrane region" description="Helical" evidence="1">
    <location>
        <begin position="12"/>
        <end position="32"/>
    </location>
</feature>
<protein>
    <recommendedName>
        <fullName evidence="4">DUF4181 domain-containing protein</fullName>
    </recommendedName>
</protein>
<dbReference type="STRING" id="1464123.SAMN05444126_10886"/>
<dbReference type="InterPro" id="IPR025441">
    <property type="entry name" value="DUF4181"/>
</dbReference>
<accession>A0A1H9T095</accession>
<proteinExistence type="predicted"/>
<comment type="caution">
    <text evidence="2">The sequence shown here is derived from an EMBL/GenBank/DDBJ whole genome shotgun (WGS) entry which is preliminary data.</text>
</comment>
<keyword evidence="1" id="KW-1133">Transmembrane helix</keyword>
<dbReference type="AlphaFoldDB" id="A0A1H9T095"/>
<dbReference type="RefSeq" id="WP_093072596.1">
    <property type="nucleotide sequence ID" value="NZ_FOGV01000008.1"/>
</dbReference>
<evidence type="ECO:0000256" key="1">
    <source>
        <dbReference type="SAM" id="Phobius"/>
    </source>
</evidence>
<keyword evidence="1" id="KW-0812">Transmembrane</keyword>
<keyword evidence="3" id="KW-1185">Reference proteome</keyword>
<keyword evidence="1" id="KW-0472">Membrane</keyword>
<evidence type="ECO:0008006" key="4">
    <source>
        <dbReference type="Google" id="ProtNLM"/>
    </source>
</evidence>
<gene>
    <name evidence="2" type="ORF">SAMN05444126_10886</name>
</gene>
<evidence type="ECO:0000313" key="3">
    <source>
        <dbReference type="Proteomes" id="UP000199318"/>
    </source>
</evidence>
<name>A0A1H9T095_9BACI</name>
<reference evidence="3" key="1">
    <citation type="submission" date="2016-10" db="EMBL/GenBank/DDBJ databases">
        <authorList>
            <person name="de Groot N.N."/>
        </authorList>
    </citation>
    <scope>NUCLEOTIDE SEQUENCE [LARGE SCALE GENOMIC DNA]</scope>
    <source>
        <strain evidence="3">10nlg</strain>
    </source>
</reference>
<dbReference type="OrthoDB" id="2428213at2"/>
<dbReference type="EMBL" id="FOGV01000008">
    <property type="protein sequence ID" value="SER90568.1"/>
    <property type="molecule type" value="Genomic_DNA"/>
</dbReference>
<feature type="transmembrane region" description="Helical" evidence="1">
    <location>
        <begin position="58"/>
        <end position="77"/>
    </location>
</feature>
<sequence>MLTYGTDAAFWWQLALLLTIILLLLGSFHVLIRKWLKVDRGKIFGENHVNDVHKHADWIIRIITIAVLFIGFTINALRGPEQAYWFLQPTFLSFVFIFVKFVNKAVMEKKYAENPRAYQATLYELLFLAYVLGALFITDFFGIV</sequence>
<dbReference type="Proteomes" id="UP000199318">
    <property type="component" value="Unassembled WGS sequence"/>
</dbReference>
<feature type="transmembrane region" description="Helical" evidence="1">
    <location>
        <begin position="83"/>
        <end position="102"/>
    </location>
</feature>
<evidence type="ECO:0000313" key="2">
    <source>
        <dbReference type="EMBL" id="SER90568.1"/>
    </source>
</evidence>
<feature type="transmembrane region" description="Helical" evidence="1">
    <location>
        <begin position="122"/>
        <end position="143"/>
    </location>
</feature>